<dbReference type="Proteomes" id="UP000623467">
    <property type="component" value="Unassembled WGS sequence"/>
</dbReference>
<protein>
    <recommendedName>
        <fullName evidence="5">Transmembrane protein</fullName>
    </recommendedName>
</protein>
<organism evidence="3 4">
    <name type="scientific">Mycena sanguinolenta</name>
    <dbReference type="NCBI Taxonomy" id="230812"/>
    <lineage>
        <taxon>Eukaryota</taxon>
        <taxon>Fungi</taxon>
        <taxon>Dikarya</taxon>
        <taxon>Basidiomycota</taxon>
        <taxon>Agaricomycotina</taxon>
        <taxon>Agaricomycetes</taxon>
        <taxon>Agaricomycetidae</taxon>
        <taxon>Agaricales</taxon>
        <taxon>Marasmiineae</taxon>
        <taxon>Mycenaceae</taxon>
        <taxon>Mycena</taxon>
    </lineage>
</organism>
<evidence type="ECO:0000313" key="4">
    <source>
        <dbReference type="Proteomes" id="UP000623467"/>
    </source>
</evidence>
<gene>
    <name evidence="3" type="ORF">MSAN_00955800</name>
</gene>
<dbReference type="AlphaFoldDB" id="A0A8H7DCW6"/>
<proteinExistence type="predicted"/>
<accession>A0A8H7DCW6</accession>
<keyword evidence="2" id="KW-0812">Transmembrane</keyword>
<feature type="transmembrane region" description="Helical" evidence="2">
    <location>
        <begin position="31"/>
        <end position="51"/>
    </location>
</feature>
<feature type="region of interest" description="Disordered" evidence="1">
    <location>
        <begin position="90"/>
        <end position="114"/>
    </location>
</feature>
<dbReference type="EMBL" id="JACAZH010000006">
    <property type="protein sequence ID" value="KAF7366971.1"/>
    <property type="molecule type" value="Genomic_DNA"/>
</dbReference>
<evidence type="ECO:0000313" key="3">
    <source>
        <dbReference type="EMBL" id="KAF7366971.1"/>
    </source>
</evidence>
<name>A0A8H7DCW6_9AGAR</name>
<evidence type="ECO:0000256" key="1">
    <source>
        <dbReference type="SAM" id="MobiDB-lite"/>
    </source>
</evidence>
<reference evidence="3" key="1">
    <citation type="submission" date="2020-05" db="EMBL/GenBank/DDBJ databases">
        <title>Mycena genomes resolve the evolution of fungal bioluminescence.</title>
        <authorList>
            <person name="Tsai I.J."/>
        </authorList>
    </citation>
    <scope>NUCLEOTIDE SEQUENCE</scope>
    <source>
        <strain evidence="3">160909Yilan</strain>
    </source>
</reference>
<evidence type="ECO:0008006" key="5">
    <source>
        <dbReference type="Google" id="ProtNLM"/>
    </source>
</evidence>
<sequence>MFIFPDPEPQVQSNAVAFNTMAEWHRLLSPLRLPLVVLLLFLVVRLIMLAVTWDSDEMDMIPVALDEKAQPAKEKKSWLGGVLSVEMVPSTEVSPDPATRNATTPPPMRGQPGPRVADGIPANARPLAIRPKIQAPLPAIYESKTPVSMAKMIMSRHTYRPPAARRSPSPLSTSHPRRISVR</sequence>
<keyword evidence="4" id="KW-1185">Reference proteome</keyword>
<keyword evidence="2" id="KW-1133">Transmembrane helix</keyword>
<keyword evidence="2" id="KW-0472">Membrane</keyword>
<comment type="caution">
    <text evidence="3">The sequence shown here is derived from an EMBL/GenBank/DDBJ whole genome shotgun (WGS) entry which is preliminary data.</text>
</comment>
<feature type="compositionally biased region" description="Low complexity" evidence="1">
    <location>
        <begin position="160"/>
        <end position="170"/>
    </location>
</feature>
<feature type="region of interest" description="Disordered" evidence="1">
    <location>
        <begin position="155"/>
        <end position="182"/>
    </location>
</feature>
<dbReference type="OrthoDB" id="2791511at2759"/>
<evidence type="ECO:0000256" key="2">
    <source>
        <dbReference type="SAM" id="Phobius"/>
    </source>
</evidence>